<keyword evidence="2" id="KW-1185">Reference proteome</keyword>
<sequence length="161" mass="17967">SSSSLQDLSSLVSSALHCLVLKGFQISRETNKEKPQGVSQSRRQLPQKIQPGSVKLKKWLPRRIWTRCSSARTTAISGTTILSTPFRLTLHLIGVVPFSRLSDCCLALWCGPCVSYLLRKRALYNDMSRYVCCAGYMPCSGRCGESKCPEFCLCTEVLVRE</sequence>
<dbReference type="AlphaFoldDB" id="A0AAV0PY58"/>
<organism evidence="1 2">
    <name type="scientific">Linum tenue</name>
    <dbReference type="NCBI Taxonomy" id="586396"/>
    <lineage>
        <taxon>Eukaryota</taxon>
        <taxon>Viridiplantae</taxon>
        <taxon>Streptophyta</taxon>
        <taxon>Embryophyta</taxon>
        <taxon>Tracheophyta</taxon>
        <taxon>Spermatophyta</taxon>
        <taxon>Magnoliopsida</taxon>
        <taxon>eudicotyledons</taxon>
        <taxon>Gunneridae</taxon>
        <taxon>Pentapetalae</taxon>
        <taxon>rosids</taxon>
        <taxon>fabids</taxon>
        <taxon>Malpighiales</taxon>
        <taxon>Linaceae</taxon>
        <taxon>Linum</taxon>
    </lineage>
</organism>
<evidence type="ECO:0000313" key="2">
    <source>
        <dbReference type="Proteomes" id="UP001154282"/>
    </source>
</evidence>
<comment type="caution">
    <text evidence="1">The sequence shown here is derived from an EMBL/GenBank/DDBJ whole genome shotgun (WGS) entry which is preliminary data.</text>
</comment>
<dbReference type="EMBL" id="CAMGYJ010000009">
    <property type="protein sequence ID" value="CAI0476137.1"/>
    <property type="molecule type" value="Genomic_DNA"/>
</dbReference>
<dbReference type="PANTHER" id="PTHR31152:SF22">
    <property type="entry name" value="PLAC8 FAMILY PROTEIN"/>
    <property type="match status" value="1"/>
</dbReference>
<accession>A0AAV0PY58</accession>
<protein>
    <submittedName>
        <fullName evidence="1">Uncharacterized protein</fullName>
    </submittedName>
</protein>
<evidence type="ECO:0000313" key="1">
    <source>
        <dbReference type="EMBL" id="CAI0476137.1"/>
    </source>
</evidence>
<name>A0AAV0PY58_9ROSI</name>
<proteinExistence type="predicted"/>
<dbReference type="PANTHER" id="PTHR31152">
    <property type="entry name" value="PLAC8 FAMILY PROTEIN"/>
    <property type="match status" value="1"/>
</dbReference>
<gene>
    <name evidence="1" type="ORF">LITE_LOCUS40658</name>
</gene>
<reference evidence="1" key="1">
    <citation type="submission" date="2022-08" db="EMBL/GenBank/DDBJ databases">
        <authorList>
            <person name="Gutierrez-Valencia J."/>
        </authorList>
    </citation>
    <scope>NUCLEOTIDE SEQUENCE</scope>
</reference>
<dbReference type="Proteomes" id="UP001154282">
    <property type="component" value="Unassembled WGS sequence"/>
</dbReference>
<feature type="non-terminal residue" evidence="1">
    <location>
        <position position="1"/>
    </location>
</feature>